<dbReference type="InterPro" id="IPR029044">
    <property type="entry name" value="Nucleotide-diphossugar_trans"/>
</dbReference>
<feature type="region of interest" description="Disordered" evidence="1">
    <location>
        <begin position="1"/>
        <end position="31"/>
    </location>
</feature>
<gene>
    <name evidence="3" type="ORF">V5E97_37215</name>
</gene>
<dbReference type="Gene3D" id="3.90.550.10">
    <property type="entry name" value="Spore Coat Polysaccharide Biosynthesis Protein SpsA, Chain A"/>
    <property type="match status" value="1"/>
</dbReference>
<dbReference type="Pfam" id="PF00535">
    <property type="entry name" value="Glycos_transf_2"/>
    <property type="match status" value="1"/>
</dbReference>
<feature type="domain" description="Glycosyltransferase 2-like" evidence="2">
    <location>
        <begin position="46"/>
        <end position="205"/>
    </location>
</feature>
<feature type="compositionally biased region" description="Basic and acidic residues" evidence="1">
    <location>
        <begin position="11"/>
        <end position="20"/>
    </location>
</feature>
<dbReference type="InterPro" id="IPR001173">
    <property type="entry name" value="Glyco_trans_2-like"/>
</dbReference>
<dbReference type="AlphaFoldDB" id="A0AAU7CF63"/>
<evidence type="ECO:0000313" key="3">
    <source>
        <dbReference type="EMBL" id="XBH03899.1"/>
    </source>
</evidence>
<dbReference type="InterPro" id="IPR050256">
    <property type="entry name" value="Glycosyltransferase_2"/>
</dbReference>
<feature type="region of interest" description="Disordered" evidence="1">
    <location>
        <begin position="281"/>
        <end position="310"/>
    </location>
</feature>
<dbReference type="PANTHER" id="PTHR48090">
    <property type="entry name" value="UNDECAPRENYL-PHOSPHATE 4-DEOXY-4-FORMAMIDO-L-ARABINOSE TRANSFERASE-RELATED"/>
    <property type="match status" value="1"/>
</dbReference>
<dbReference type="CDD" id="cd04179">
    <property type="entry name" value="DPM_DPG-synthase_like"/>
    <property type="match status" value="1"/>
</dbReference>
<dbReference type="SUPFAM" id="SSF53448">
    <property type="entry name" value="Nucleotide-diphospho-sugar transferases"/>
    <property type="match status" value="1"/>
</dbReference>
<sequence length="310" mass="34605">MRRPTTGPRGECMDESKPETTGEPWEVPESEEHAFAPKRSKYAACVFVINEGERLTRQLERMKPLSSRVDIIIADGGSTDGSVSPERLVPLGVNSLLVKRGPGKLAAQMRMALAYAIRRGYEGVIVIDGNDKDDPAAIPKFVRALDKGYDHVQGSRFLIGGRAVNTPPSRLLGIKLLHAPLISLAAGFHYTDTTNGFRAYSRRLLLDPRVAPFRAVFSRYELHYYLAIRSARLGFKVCERPVTRAYPKGKVPTKISKFRGNLLVLQTLLYACLQRYNPPATVGAQEGNDGQRVDRSHRVRREQPRPRAKV</sequence>
<accession>A0AAU7CF63</accession>
<feature type="compositionally biased region" description="Basic and acidic residues" evidence="1">
    <location>
        <begin position="289"/>
        <end position="310"/>
    </location>
</feature>
<evidence type="ECO:0000259" key="2">
    <source>
        <dbReference type="Pfam" id="PF00535"/>
    </source>
</evidence>
<dbReference type="EMBL" id="CP155447">
    <property type="protein sequence ID" value="XBH03899.1"/>
    <property type="molecule type" value="Genomic_DNA"/>
</dbReference>
<reference evidence="3" key="1">
    <citation type="submission" date="2024-05" db="EMBL/GenBank/DDBJ databases">
        <title>Planctomycetes of the genus Singulisphaera possess chitinolytic capabilities.</title>
        <authorList>
            <person name="Ivanova A."/>
        </authorList>
    </citation>
    <scope>NUCLEOTIDE SEQUENCE</scope>
    <source>
        <strain evidence="3">Ch08T</strain>
    </source>
</reference>
<protein>
    <submittedName>
        <fullName evidence="3">Glycosyltransferase family 2 protein</fullName>
    </submittedName>
</protein>
<name>A0AAU7CF63_9BACT</name>
<proteinExistence type="predicted"/>
<evidence type="ECO:0000256" key="1">
    <source>
        <dbReference type="SAM" id="MobiDB-lite"/>
    </source>
</evidence>
<organism evidence="3">
    <name type="scientific">Singulisphaera sp. Ch08</name>
    <dbReference type="NCBI Taxonomy" id="3120278"/>
    <lineage>
        <taxon>Bacteria</taxon>
        <taxon>Pseudomonadati</taxon>
        <taxon>Planctomycetota</taxon>
        <taxon>Planctomycetia</taxon>
        <taxon>Isosphaerales</taxon>
        <taxon>Isosphaeraceae</taxon>
        <taxon>Singulisphaera</taxon>
    </lineage>
</organism>